<gene>
    <name evidence="7" type="ORF">UA08_06661</name>
</gene>
<keyword evidence="2" id="KW-0238">DNA-binding</keyword>
<evidence type="ECO:0000256" key="3">
    <source>
        <dbReference type="ARBA" id="ARBA00023163"/>
    </source>
</evidence>
<dbReference type="InterPro" id="IPR001138">
    <property type="entry name" value="Zn2Cys6_DnaBD"/>
</dbReference>
<reference evidence="7 8" key="1">
    <citation type="submission" date="2015-06" db="EMBL/GenBank/DDBJ databases">
        <title>Talaromyces atroroseus IBT 11181 draft genome.</title>
        <authorList>
            <person name="Rasmussen K.B."/>
            <person name="Rasmussen S."/>
            <person name="Petersen B."/>
            <person name="Sicheritz-Ponten T."/>
            <person name="Mortensen U.H."/>
            <person name="Thrane U."/>
        </authorList>
    </citation>
    <scope>NUCLEOTIDE SEQUENCE [LARGE SCALE GENOMIC DNA]</scope>
    <source>
        <strain evidence="7 8">IBT 11181</strain>
    </source>
</reference>
<name>A0A225AL33_TALAT</name>
<dbReference type="STRING" id="1441469.A0A225AL33"/>
<dbReference type="PROSITE" id="PS50048">
    <property type="entry name" value="ZN2_CY6_FUNGAL_2"/>
    <property type="match status" value="1"/>
</dbReference>
<feature type="compositionally biased region" description="Polar residues" evidence="5">
    <location>
        <begin position="78"/>
        <end position="92"/>
    </location>
</feature>
<proteinExistence type="predicted"/>
<accession>A0A225AL33</accession>
<organism evidence="7 8">
    <name type="scientific">Talaromyces atroroseus</name>
    <dbReference type="NCBI Taxonomy" id="1441469"/>
    <lineage>
        <taxon>Eukaryota</taxon>
        <taxon>Fungi</taxon>
        <taxon>Dikarya</taxon>
        <taxon>Ascomycota</taxon>
        <taxon>Pezizomycotina</taxon>
        <taxon>Eurotiomycetes</taxon>
        <taxon>Eurotiomycetidae</taxon>
        <taxon>Eurotiales</taxon>
        <taxon>Trichocomaceae</taxon>
        <taxon>Talaromyces</taxon>
        <taxon>Talaromyces sect. Trachyspermi</taxon>
    </lineage>
</organism>
<evidence type="ECO:0000256" key="5">
    <source>
        <dbReference type="SAM" id="MobiDB-lite"/>
    </source>
</evidence>
<dbReference type="CDD" id="cd00067">
    <property type="entry name" value="GAL4"/>
    <property type="match status" value="1"/>
</dbReference>
<keyword evidence="4" id="KW-0539">Nucleus</keyword>
<evidence type="ECO:0000313" key="8">
    <source>
        <dbReference type="Proteomes" id="UP000214365"/>
    </source>
</evidence>
<protein>
    <recommendedName>
        <fullName evidence="6">Zn(2)-C6 fungal-type domain-containing protein</fullName>
    </recommendedName>
</protein>
<feature type="domain" description="Zn(2)-C6 fungal-type" evidence="6">
    <location>
        <begin position="11"/>
        <end position="46"/>
    </location>
</feature>
<dbReference type="PROSITE" id="PS00463">
    <property type="entry name" value="ZN2_CY6_FUNGAL_1"/>
    <property type="match status" value="1"/>
</dbReference>
<feature type="region of interest" description="Disordered" evidence="5">
    <location>
        <begin position="48"/>
        <end position="164"/>
    </location>
</feature>
<comment type="caution">
    <text evidence="7">The sequence shown here is derived from an EMBL/GenBank/DDBJ whole genome shotgun (WGS) entry which is preliminary data.</text>
</comment>
<dbReference type="OrthoDB" id="4226284at2759"/>
<dbReference type="EMBL" id="LFMY01000010">
    <property type="protein sequence ID" value="OKL57958.1"/>
    <property type="molecule type" value="Genomic_DNA"/>
</dbReference>
<sequence>MLLEGLILRAACDRCHKRKQRCMRLSTSDDNTPCRRCKEAGEKCVYSPPCRLGRPSNKSKQQRCRQSNEDPPEEDNVFINSSPVPVASNATSFKRDDMTNKNITDLPQAGNTGSKYRIRQPGRSRRSRNSRSTPPLDSPKSTAHAPKVSDGNLPSKPFFNSSVPSPPNVFRGLLQDSNVSLQQTRSIQTQSQHHHIDLSTTTTPADHLFPAPDSHSITAQTNKVDMGNRMWHMPIEGAFRMASSHKLSGPLDYHQQITHNTLSTHSNLQHQSQKFIACNQEGQMLSPITPTSDANKSIWHSTSMNVPHSQHPGGTSLARPLTPPPLLLTSHSYSAGDHTNGYVHPGFVHMPSDNYNPGDPWIADVNEPYYAVNEKSAESPIITTTALIQNYHLQMQLMSSGNLELREGEENWLRYPIYQ</sequence>
<evidence type="ECO:0000256" key="4">
    <source>
        <dbReference type="ARBA" id="ARBA00023242"/>
    </source>
</evidence>
<evidence type="ECO:0000256" key="2">
    <source>
        <dbReference type="ARBA" id="ARBA00023125"/>
    </source>
</evidence>
<dbReference type="GO" id="GO:0008270">
    <property type="term" value="F:zinc ion binding"/>
    <property type="evidence" value="ECO:0007669"/>
    <property type="project" value="InterPro"/>
</dbReference>
<keyword evidence="8" id="KW-1185">Reference proteome</keyword>
<feature type="compositionally biased region" description="Basic residues" evidence="5">
    <location>
        <begin position="116"/>
        <end position="129"/>
    </location>
</feature>
<dbReference type="AlphaFoldDB" id="A0A225AL33"/>
<evidence type="ECO:0000313" key="7">
    <source>
        <dbReference type="EMBL" id="OKL57958.1"/>
    </source>
</evidence>
<feature type="compositionally biased region" description="Low complexity" evidence="5">
    <location>
        <begin position="154"/>
        <end position="163"/>
    </location>
</feature>
<dbReference type="SUPFAM" id="SSF57701">
    <property type="entry name" value="Zn2/Cys6 DNA-binding domain"/>
    <property type="match status" value="1"/>
</dbReference>
<dbReference type="Gene3D" id="4.10.240.10">
    <property type="entry name" value="Zn(2)-C6 fungal-type DNA-binding domain"/>
    <property type="match status" value="1"/>
</dbReference>
<keyword evidence="1" id="KW-0805">Transcription regulation</keyword>
<dbReference type="GO" id="GO:0003677">
    <property type="term" value="F:DNA binding"/>
    <property type="evidence" value="ECO:0007669"/>
    <property type="project" value="UniProtKB-KW"/>
</dbReference>
<dbReference type="InterPro" id="IPR036864">
    <property type="entry name" value="Zn2-C6_fun-type_DNA-bd_sf"/>
</dbReference>
<dbReference type="Pfam" id="PF00172">
    <property type="entry name" value="Zn_clus"/>
    <property type="match status" value="1"/>
</dbReference>
<evidence type="ECO:0000259" key="6">
    <source>
        <dbReference type="PROSITE" id="PS50048"/>
    </source>
</evidence>
<feature type="compositionally biased region" description="Polar residues" evidence="5">
    <location>
        <begin position="100"/>
        <end position="114"/>
    </location>
</feature>
<dbReference type="Proteomes" id="UP000214365">
    <property type="component" value="Unassembled WGS sequence"/>
</dbReference>
<dbReference type="GO" id="GO:0000981">
    <property type="term" value="F:DNA-binding transcription factor activity, RNA polymerase II-specific"/>
    <property type="evidence" value="ECO:0007669"/>
    <property type="project" value="InterPro"/>
</dbReference>
<keyword evidence="3" id="KW-0804">Transcription</keyword>
<evidence type="ECO:0000256" key="1">
    <source>
        <dbReference type="ARBA" id="ARBA00023015"/>
    </source>
</evidence>
<dbReference type="RefSeq" id="XP_020118079.1">
    <property type="nucleotide sequence ID" value="XM_020268962.1"/>
</dbReference>
<dbReference type="GeneID" id="31006416"/>